<dbReference type="PROSITE" id="PS51635">
    <property type="entry name" value="PNPLA"/>
    <property type="match status" value="1"/>
</dbReference>
<dbReference type="RefSeq" id="WP_020195384.1">
    <property type="nucleotide sequence ID" value="NZ_BAOH01000020.1"/>
</dbReference>
<dbReference type="InterPro" id="IPR016035">
    <property type="entry name" value="Acyl_Trfase/lysoPLipase"/>
</dbReference>
<dbReference type="GO" id="GO:0016042">
    <property type="term" value="P:lipid catabolic process"/>
    <property type="evidence" value="ECO:0007669"/>
    <property type="project" value="UniProtKB-UniRule"/>
</dbReference>
<dbReference type="GO" id="GO:0016787">
    <property type="term" value="F:hydrolase activity"/>
    <property type="evidence" value="ECO:0007669"/>
    <property type="project" value="UniProtKB-UniRule"/>
</dbReference>
<keyword evidence="3 4" id="KW-0443">Lipid metabolism</keyword>
<dbReference type="Gene3D" id="3.40.1090.10">
    <property type="entry name" value="Cytosolic phospholipase A2 catalytic domain"/>
    <property type="match status" value="1"/>
</dbReference>
<name>A0A0C1Z9M0_9VIBR</name>
<organism evidence="6 7">
    <name type="scientific">Vibrio owensii CAIM 1854 = LMG 25443</name>
    <dbReference type="NCBI Taxonomy" id="1229493"/>
    <lineage>
        <taxon>Bacteria</taxon>
        <taxon>Pseudomonadati</taxon>
        <taxon>Pseudomonadota</taxon>
        <taxon>Gammaproteobacteria</taxon>
        <taxon>Vibrionales</taxon>
        <taxon>Vibrionaceae</taxon>
        <taxon>Vibrio</taxon>
    </lineage>
</organism>
<evidence type="ECO:0000256" key="2">
    <source>
        <dbReference type="ARBA" id="ARBA00022963"/>
    </source>
</evidence>
<feature type="active site" description="Proton acceptor" evidence="4">
    <location>
        <position position="158"/>
    </location>
</feature>
<protein>
    <submittedName>
        <fullName evidence="6">Phospholipase</fullName>
    </submittedName>
</protein>
<sequence>MATKAIVVEGGAMRGVFASGVLDAFLEQDYKPFDFAIGVSAGASNLIGYLTDYPHRSINVITKLATSKRFFDPTRFLKGGDLIDVKWLFEESNRLYPVDEAKLFEGIPFLAATTNINTGKADYYRVNRHNFHNAMEATTALPIAYKHTPCFSGGCYTDGGVADSIPVREAYRRGARDITVVLSHPLAYEKKPVKTPWLMKKLFAEHPQMAEAMLHRSENYNESLEFTRNPPKGTRVRVVAPPDEFNVQRLSMRQSVLLEGYEMGLEAGRAHLTNRAGEHGLDRENCHFCT</sequence>
<reference evidence="6 7" key="1">
    <citation type="submission" date="2014-07" db="EMBL/GenBank/DDBJ databases">
        <title>Unique and conserved regions in Vibrio harveyi and related species in comparison with the shrimp pathogen Vibrio harveyi CAIM 1792.</title>
        <authorList>
            <person name="Espinoza-Valles I."/>
            <person name="Vora G."/>
            <person name="Leekitcharoenphon P."/>
            <person name="Ussery D."/>
            <person name="Hoj L."/>
            <person name="Gomez-Gil B."/>
        </authorList>
    </citation>
    <scope>NUCLEOTIDE SEQUENCE [LARGE SCALE GENOMIC DNA]</scope>
    <source>
        <strain evidence="7">CAIM 1854 / LMG 25443</strain>
    </source>
</reference>
<keyword evidence="1 4" id="KW-0378">Hydrolase</keyword>
<dbReference type="InterPro" id="IPR037483">
    <property type="entry name" value="YjjU-like"/>
</dbReference>
<gene>
    <name evidence="6" type="ORF">H735_11785</name>
</gene>
<feature type="active site" description="Nucleophile" evidence="4">
    <location>
        <position position="40"/>
    </location>
</feature>
<dbReference type="PANTHER" id="PTHR14226:SF25">
    <property type="entry name" value="PHOSPHOESTERASE"/>
    <property type="match status" value="1"/>
</dbReference>
<dbReference type="EMBL" id="JPRD01000017">
    <property type="protein sequence ID" value="KIF52859.1"/>
    <property type="molecule type" value="Genomic_DNA"/>
</dbReference>
<dbReference type="AlphaFoldDB" id="A0A0C1Z9M0"/>
<dbReference type="PATRIC" id="fig|1229493.5.peg.1453"/>
<dbReference type="InterPro" id="IPR050301">
    <property type="entry name" value="NTE"/>
</dbReference>
<dbReference type="Pfam" id="PF01734">
    <property type="entry name" value="Patatin"/>
    <property type="match status" value="1"/>
</dbReference>
<dbReference type="Pfam" id="PF19890">
    <property type="entry name" value="DUF6363"/>
    <property type="match status" value="1"/>
</dbReference>
<accession>A0A0C1Z9M0</accession>
<dbReference type="CDD" id="cd07208">
    <property type="entry name" value="Pat_hypo_Ecoli_yjju_like"/>
    <property type="match status" value="1"/>
</dbReference>
<keyword evidence="2 4" id="KW-0442">Lipid degradation</keyword>
<dbReference type="SUPFAM" id="SSF52151">
    <property type="entry name" value="FabD/lysophospholipase-like"/>
    <property type="match status" value="1"/>
</dbReference>
<evidence type="ECO:0000256" key="4">
    <source>
        <dbReference type="PROSITE-ProRule" id="PRU01161"/>
    </source>
</evidence>
<evidence type="ECO:0000259" key="5">
    <source>
        <dbReference type="PROSITE" id="PS51635"/>
    </source>
</evidence>
<dbReference type="InterPro" id="IPR002641">
    <property type="entry name" value="PNPLA_dom"/>
</dbReference>
<evidence type="ECO:0000256" key="1">
    <source>
        <dbReference type="ARBA" id="ARBA00022801"/>
    </source>
</evidence>
<evidence type="ECO:0000313" key="6">
    <source>
        <dbReference type="EMBL" id="KIF52859.1"/>
    </source>
</evidence>
<dbReference type="InterPro" id="IPR045943">
    <property type="entry name" value="DUF6363"/>
</dbReference>
<dbReference type="PANTHER" id="PTHR14226">
    <property type="entry name" value="NEUROPATHY TARGET ESTERASE/SWISS CHEESE D.MELANOGASTER"/>
    <property type="match status" value="1"/>
</dbReference>
<dbReference type="Proteomes" id="UP000031586">
    <property type="component" value="Unassembled WGS sequence"/>
</dbReference>
<feature type="short sequence motif" description="GXSXG" evidence="4">
    <location>
        <begin position="38"/>
        <end position="42"/>
    </location>
</feature>
<evidence type="ECO:0000313" key="7">
    <source>
        <dbReference type="Proteomes" id="UP000031586"/>
    </source>
</evidence>
<evidence type="ECO:0000256" key="3">
    <source>
        <dbReference type="ARBA" id="ARBA00023098"/>
    </source>
</evidence>
<comment type="caution">
    <text evidence="6">The sequence shown here is derived from an EMBL/GenBank/DDBJ whole genome shotgun (WGS) entry which is preliminary data.</text>
</comment>
<comment type="caution">
    <text evidence="4">Lacks conserved residue(s) required for the propagation of feature annotation.</text>
</comment>
<feature type="short sequence motif" description="DGA/G" evidence="4">
    <location>
        <begin position="158"/>
        <end position="160"/>
    </location>
</feature>
<proteinExistence type="predicted"/>
<feature type="domain" description="PNPLA" evidence="5">
    <location>
        <begin position="6"/>
        <end position="171"/>
    </location>
</feature>